<organism evidence="1 2">
    <name type="scientific">Chryseobacterium nakagawai</name>
    <dbReference type="NCBI Taxonomy" id="1241982"/>
    <lineage>
        <taxon>Bacteria</taxon>
        <taxon>Pseudomonadati</taxon>
        <taxon>Bacteroidota</taxon>
        <taxon>Flavobacteriia</taxon>
        <taxon>Flavobacteriales</taxon>
        <taxon>Weeksellaceae</taxon>
        <taxon>Chryseobacterium group</taxon>
        <taxon>Chryseobacterium</taxon>
    </lineage>
</organism>
<protein>
    <submittedName>
        <fullName evidence="1">Uncharacterized protein</fullName>
    </submittedName>
</protein>
<dbReference type="KEGG" id="cnk:EG343_22710"/>
<sequence>MNQPIYKVEVKAFLCSIEIEVNGIPCFSYFNEPQIATDIPINNLLFSSGEQDLKFKISPLFNNKDFHKDAQIELNIFVKEANDFYLKKQVIHSFVLDESLENKPFYENILNFDASFPYHLDVSKIKYDFSREEQDELFSEVYQQYEMLASYIKDDDLKQYNQFTTIRFDDFVKAHYLEKDRRQYFLNKALFSYKDYELSLVPKEEYTLKYCFNNRLVYLEKLNNAPGLVLEDKNSKEEGLHFIESAIFFRNNQGHLELFR</sequence>
<dbReference type="Proteomes" id="UP000278288">
    <property type="component" value="Chromosome"/>
</dbReference>
<accession>A0AAD1DTQ7</accession>
<reference evidence="1 2" key="1">
    <citation type="submission" date="2018-11" db="EMBL/GenBank/DDBJ databases">
        <title>Proposal to divide the Flavobacteriaceae and reorganize its genera based on Amino Acid Identity values calculated from whole genome sequences.</title>
        <authorList>
            <person name="Nicholson A.C."/>
            <person name="Gulvik C.A."/>
            <person name="Whitney A.M."/>
            <person name="Humrighouse B.W."/>
            <person name="Bell M."/>
            <person name="Holmes B."/>
            <person name="Steigerwalt A.G."/>
            <person name="Villarma A."/>
            <person name="Sheth M."/>
            <person name="Batra D."/>
            <person name="Pryor J."/>
            <person name="Bernardet J.-F."/>
            <person name="Hugo C."/>
            <person name="Kampfer P."/>
            <person name="Newman J."/>
            <person name="McQuiston J.R."/>
        </authorList>
    </citation>
    <scope>NUCLEOTIDE SEQUENCE [LARGE SCALE GENOMIC DNA]</scope>
    <source>
        <strain evidence="1 2">G0041</strain>
    </source>
</reference>
<evidence type="ECO:0000313" key="2">
    <source>
        <dbReference type="Proteomes" id="UP000278288"/>
    </source>
</evidence>
<gene>
    <name evidence="1" type="ORF">EG343_22710</name>
</gene>
<keyword evidence="2" id="KW-1185">Reference proteome</keyword>
<proteinExistence type="predicted"/>
<dbReference type="EMBL" id="CP033923">
    <property type="protein sequence ID" value="AZA93214.1"/>
    <property type="molecule type" value="Genomic_DNA"/>
</dbReference>
<name>A0AAD1DTQ7_CHRNA</name>
<evidence type="ECO:0000313" key="1">
    <source>
        <dbReference type="EMBL" id="AZA93214.1"/>
    </source>
</evidence>
<dbReference type="AlphaFoldDB" id="A0AAD1DTQ7"/>
<dbReference type="RefSeq" id="WP_123859954.1">
    <property type="nucleotide sequence ID" value="NZ_CP033923.1"/>
</dbReference>